<feature type="transmembrane region" description="Helical" evidence="11">
    <location>
        <begin position="461"/>
        <end position="479"/>
    </location>
</feature>
<keyword evidence="8" id="KW-0496">Mitochondrion</keyword>
<proteinExistence type="inferred from homology"/>
<comment type="similarity">
    <text evidence="2">Belongs to the mitochondrial carrier (TC 2.A.29) family.</text>
</comment>
<comment type="caution">
    <text evidence="12">The sequence shown here is derived from an EMBL/GenBank/DDBJ whole genome shotgun (WGS) entry which is preliminary data.</text>
</comment>
<evidence type="ECO:0000256" key="11">
    <source>
        <dbReference type="SAM" id="Phobius"/>
    </source>
</evidence>
<evidence type="ECO:0000313" key="13">
    <source>
        <dbReference type="Proteomes" id="UP000317494"/>
    </source>
</evidence>
<evidence type="ECO:0000256" key="9">
    <source>
        <dbReference type="ARBA" id="ARBA00023136"/>
    </source>
</evidence>
<dbReference type="SUPFAM" id="SSF103506">
    <property type="entry name" value="Mitochondrial carrier"/>
    <property type="match status" value="1"/>
</dbReference>
<protein>
    <submittedName>
        <fullName evidence="12">Uncharacterized protein</fullName>
    </submittedName>
</protein>
<evidence type="ECO:0000256" key="2">
    <source>
        <dbReference type="ARBA" id="ARBA00006375"/>
    </source>
</evidence>
<feature type="transmembrane region" description="Helical" evidence="11">
    <location>
        <begin position="48"/>
        <end position="71"/>
    </location>
</feature>
<accession>A0A507DDV5</accession>
<feature type="repeat" description="Solcar" evidence="10">
    <location>
        <begin position="89"/>
        <end position="171"/>
    </location>
</feature>
<keyword evidence="13" id="KW-1185">Reference proteome</keyword>
<dbReference type="PRINTS" id="PR00926">
    <property type="entry name" value="MITOCARRIER"/>
</dbReference>
<name>A0A507DDV5_9FUNG</name>
<evidence type="ECO:0000256" key="6">
    <source>
        <dbReference type="ARBA" id="ARBA00022792"/>
    </source>
</evidence>
<evidence type="ECO:0000256" key="4">
    <source>
        <dbReference type="ARBA" id="ARBA00022692"/>
    </source>
</evidence>
<dbReference type="FunFam" id="1.50.40.10:FF:000018">
    <property type="entry name" value="S-adenosylmethionine mitochondrial carrier protein-like"/>
    <property type="match status" value="1"/>
</dbReference>
<organism evidence="12 13">
    <name type="scientific">Synchytrium endobioticum</name>
    <dbReference type="NCBI Taxonomy" id="286115"/>
    <lineage>
        <taxon>Eukaryota</taxon>
        <taxon>Fungi</taxon>
        <taxon>Fungi incertae sedis</taxon>
        <taxon>Chytridiomycota</taxon>
        <taxon>Chytridiomycota incertae sedis</taxon>
        <taxon>Chytridiomycetes</taxon>
        <taxon>Synchytriales</taxon>
        <taxon>Synchytriaceae</taxon>
        <taxon>Synchytrium</taxon>
    </lineage>
</organism>
<evidence type="ECO:0000313" key="12">
    <source>
        <dbReference type="EMBL" id="TPX49706.1"/>
    </source>
</evidence>
<feature type="transmembrane region" description="Helical" evidence="11">
    <location>
        <begin position="6"/>
        <end position="27"/>
    </location>
</feature>
<evidence type="ECO:0000256" key="8">
    <source>
        <dbReference type="ARBA" id="ARBA00023128"/>
    </source>
</evidence>
<dbReference type="Proteomes" id="UP000317494">
    <property type="component" value="Unassembled WGS sequence"/>
</dbReference>
<dbReference type="PANTHER" id="PTHR45667">
    <property type="entry name" value="S-ADENOSYLMETHIONINE MITOCHONDRIAL CARRIER PROTEIN"/>
    <property type="match status" value="1"/>
</dbReference>
<dbReference type="PROSITE" id="PS50920">
    <property type="entry name" value="SOLCAR"/>
    <property type="match status" value="3"/>
</dbReference>
<dbReference type="Pfam" id="PF00153">
    <property type="entry name" value="Mito_carr"/>
    <property type="match status" value="3"/>
</dbReference>
<dbReference type="InterPro" id="IPR018108">
    <property type="entry name" value="MCP_transmembrane"/>
</dbReference>
<dbReference type="VEuPathDB" id="FungiDB:SeMB42_g02503"/>
<gene>
    <name evidence="12" type="ORF">SeMB42_g02503</name>
</gene>
<dbReference type="GO" id="GO:0005743">
    <property type="term" value="C:mitochondrial inner membrane"/>
    <property type="evidence" value="ECO:0007669"/>
    <property type="project" value="UniProtKB-SubCell"/>
</dbReference>
<evidence type="ECO:0000256" key="5">
    <source>
        <dbReference type="ARBA" id="ARBA00022737"/>
    </source>
</evidence>
<dbReference type="AlphaFoldDB" id="A0A507DDV5"/>
<keyword evidence="7 11" id="KW-1133">Transmembrane helix</keyword>
<sequence>MESPALLHALLAGGIAGTAVDTVLFPLDTLKTRLQSRQGFRAAGAFRGIYSGLSSAVIGSAPSAGAFFLSYEALKSHLSRRDAIVAIGNPHVVHMLAASGGEIAACTVRVPTEVIKQRMQTGQYTSVPDAVKSILATQGILGFYRGWSSTVFREIPFTCIQFPLYEYLKASYPSFFSHHPNHWEVALCASVAGGIAAACTTPLDVLKTRIMLSTRQGHSPTIGSTFLKIVKDEGWPRLFSGVVPRVLWISLGGSIFLGVYEVAKDAMAGGRIRDTNGCYIDACMTVCTTSNSVLCIGQEVERLSGRRENPRKTDLRVAAAVISHHPPRIPIGSSRQLNDFIIPPVTMANFTLLENAALFTFLAATIFVSMLMGLSWRLLFPMDYPRFLRLTQLVAAICFAFVSSFLVANSDMDDWACRGVHVFCVIAYAGSKVVMYLFLIEKLHIVTSFRTRFEDRLWKTNMLLVVPFIGIAILGFIFAGHDFSDADTMETHPGSCLITYGHIFTIPLLSYDSFFSLYLTMYFVISVMGFSWVGDCNINRNEKYMELAKRNLYGSVIAMTSTLSNCLELAIHEHQSGTLCLLLCSSDTVVNALCLWYITSGTQVLHDTTTTQAHQPGATMRYTSSMRMGNQNTATRLNISGVHSHKTTGAFSTAKDELPSIEIEETTELGLCDV</sequence>
<dbReference type="InterPro" id="IPR023395">
    <property type="entry name" value="MCP_dom_sf"/>
</dbReference>
<evidence type="ECO:0000256" key="7">
    <source>
        <dbReference type="ARBA" id="ARBA00022989"/>
    </source>
</evidence>
<dbReference type="EMBL" id="QEAN01000078">
    <property type="protein sequence ID" value="TPX49706.1"/>
    <property type="molecule type" value="Genomic_DNA"/>
</dbReference>
<dbReference type="InterPro" id="IPR002067">
    <property type="entry name" value="MCP"/>
</dbReference>
<feature type="transmembrane region" description="Helical" evidence="11">
    <location>
        <begin position="356"/>
        <end position="380"/>
    </location>
</feature>
<feature type="repeat" description="Solcar" evidence="10">
    <location>
        <begin position="184"/>
        <end position="266"/>
    </location>
</feature>
<feature type="transmembrane region" description="Helical" evidence="11">
    <location>
        <begin position="387"/>
        <end position="408"/>
    </location>
</feature>
<dbReference type="Gene3D" id="1.50.40.10">
    <property type="entry name" value="Mitochondrial carrier domain"/>
    <property type="match status" value="1"/>
</dbReference>
<comment type="subcellular location">
    <subcellularLocation>
        <location evidence="1">Mitochondrion inner membrane</location>
        <topology evidence="1">Multi-pass membrane protein</topology>
    </subcellularLocation>
</comment>
<keyword evidence="5" id="KW-0677">Repeat</keyword>
<keyword evidence="9 10" id="KW-0472">Membrane</keyword>
<keyword evidence="3" id="KW-0813">Transport</keyword>
<feature type="repeat" description="Solcar" evidence="10">
    <location>
        <begin position="4"/>
        <end position="77"/>
    </location>
</feature>
<evidence type="ECO:0000256" key="1">
    <source>
        <dbReference type="ARBA" id="ARBA00004448"/>
    </source>
</evidence>
<evidence type="ECO:0000256" key="3">
    <source>
        <dbReference type="ARBA" id="ARBA00022448"/>
    </source>
</evidence>
<evidence type="ECO:0000256" key="10">
    <source>
        <dbReference type="PROSITE-ProRule" id="PRU00282"/>
    </source>
</evidence>
<dbReference type="GO" id="GO:0055085">
    <property type="term" value="P:transmembrane transport"/>
    <property type="evidence" value="ECO:0007669"/>
    <property type="project" value="InterPro"/>
</dbReference>
<feature type="transmembrane region" description="Helical" evidence="11">
    <location>
        <begin position="514"/>
        <end position="533"/>
    </location>
</feature>
<reference evidence="12 13" key="1">
    <citation type="journal article" date="2019" name="Sci. Rep.">
        <title>Comparative genomics of chytrid fungi reveal insights into the obligate biotrophic and pathogenic lifestyle of Synchytrium endobioticum.</title>
        <authorList>
            <person name="van de Vossenberg B.T.L.H."/>
            <person name="Warris S."/>
            <person name="Nguyen H.D.T."/>
            <person name="van Gent-Pelzer M.P.E."/>
            <person name="Joly D.L."/>
            <person name="van de Geest H.C."/>
            <person name="Bonants P.J.M."/>
            <person name="Smith D.S."/>
            <person name="Levesque C.A."/>
            <person name="van der Lee T.A.J."/>
        </authorList>
    </citation>
    <scope>NUCLEOTIDE SEQUENCE [LARGE SCALE GENOMIC DNA]</scope>
    <source>
        <strain evidence="12 13">MB42</strain>
    </source>
</reference>
<feature type="transmembrane region" description="Helical" evidence="11">
    <location>
        <begin position="420"/>
        <end position="440"/>
    </location>
</feature>
<keyword evidence="4 10" id="KW-0812">Transmembrane</keyword>
<keyword evidence="6" id="KW-0999">Mitochondrion inner membrane</keyword>